<feature type="domain" description="DUF5724" evidence="2">
    <location>
        <begin position="62"/>
        <end position="1262"/>
    </location>
</feature>
<protein>
    <submittedName>
        <fullName evidence="4">DUF5724 domain-containing protein</fullName>
    </submittedName>
</protein>
<dbReference type="InterPro" id="IPR025406">
    <property type="entry name" value="DUF4132"/>
</dbReference>
<evidence type="ECO:0000313" key="5">
    <source>
        <dbReference type="Proteomes" id="UP001228636"/>
    </source>
</evidence>
<dbReference type="Pfam" id="PF13569">
    <property type="entry name" value="DUF4132"/>
    <property type="match status" value="1"/>
</dbReference>
<reference evidence="4 5" key="1">
    <citation type="journal article" date="2014" name="Int. J. Syst. Evol. Microbiol.">
        <title>Complete genome sequence of Corynebacterium casei LMG S-19264T (=DSM 44701T), isolated from a smear-ripened cheese.</title>
        <authorList>
            <consortium name="US DOE Joint Genome Institute (JGI-PGF)"/>
            <person name="Walter F."/>
            <person name="Albersmeier A."/>
            <person name="Kalinowski J."/>
            <person name="Ruckert C."/>
        </authorList>
    </citation>
    <scope>NUCLEOTIDE SEQUENCE [LARGE SCALE GENOMIC DNA]</scope>
    <source>
        <strain evidence="4 5">CECT 8670</strain>
    </source>
</reference>
<comment type="caution">
    <text evidence="4">The sequence shown here is derived from an EMBL/GenBank/DDBJ whole genome shotgun (WGS) entry which is preliminary data.</text>
</comment>
<dbReference type="InterPro" id="IPR043782">
    <property type="entry name" value="DUF5724"/>
</dbReference>
<name>A0AAJ1VGH9_9FLAO</name>
<evidence type="ECO:0000259" key="3">
    <source>
        <dbReference type="Pfam" id="PF24879"/>
    </source>
</evidence>
<dbReference type="EMBL" id="JAUFQH010000006">
    <property type="protein sequence ID" value="MDN3619631.1"/>
    <property type="molecule type" value="Genomic_DNA"/>
</dbReference>
<dbReference type="Pfam" id="PF18991">
    <property type="entry name" value="DUF5724"/>
    <property type="match status" value="1"/>
</dbReference>
<organism evidence="4 5">
    <name type="scientific">Polaribacter sejongensis</name>
    <dbReference type="NCBI Taxonomy" id="985043"/>
    <lineage>
        <taxon>Bacteria</taxon>
        <taxon>Pseudomonadati</taxon>
        <taxon>Bacteroidota</taxon>
        <taxon>Flavobacteriia</taxon>
        <taxon>Flavobacteriales</taxon>
        <taxon>Flavobacteriaceae</taxon>
    </lineage>
</organism>
<proteinExistence type="predicted"/>
<evidence type="ECO:0000259" key="2">
    <source>
        <dbReference type="Pfam" id="PF18991"/>
    </source>
</evidence>
<dbReference type="Pfam" id="PF24879">
    <property type="entry name" value="DUF7737"/>
    <property type="match status" value="1"/>
</dbReference>
<evidence type="ECO:0000259" key="1">
    <source>
        <dbReference type="Pfam" id="PF13569"/>
    </source>
</evidence>
<dbReference type="InterPro" id="IPR056639">
    <property type="entry name" value="DUF7737"/>
</dbReference>
<feature type="domain" description="DUF4132" evidence="1">
    <location>
        <begin position="1301"/>
        <end position="1476"/>
    </location>
</feature>
<gene>
    <name evidence="4" type="ORF">QWY81_09215</name>
</gene>
<dbReference type="RefSeq" id="WP_261973072.1">
    <property type="nucleotide sequence ID" value="NZ_CP103460.1"/>
</dbReference>
<dbReference type="Proteomes" id="UP001228636">
    <property type="component" value="Unassembled WGS sequence"/>
</dbReference>
<accession>A0AAJ1VGH9</accession>
<sequence length="1668" mass="193175">MIPVEDAKKYIEKYKKPEIDRFEFRPFSEPYRVLAKILGGFDKGERRNYYNVSDFVAIFDDAITINPWRTEEGMRLAIQLYGIVQTPYLADMWDFMDTLPYQRGYDRKAFRSVKTQDTLRNKLQFFTHFLRLSRRGFGGLTLQEQFQYSTYFPGSSSYFLATLLHNGEGVFDELLDDIIQGEDEIGGISIDIIKALLLSEDEKHWEMVGKLLLAAQRQEGLRQTILESLDEAGLGALKYMINIVLENDLTRFSSVTRAVSTWFGLNWDTPKKSVINRVLELAQSLILNLKEVDTLLKSKDNLEVLVALWSIAILDVDKANAKALDLVFTSEDRNKKILALYFISKTDRTNDSLVEYFKNEIGKDYALDHWMAVNLPHNTSLDNDTFSKLFDVAKAAEEKGKTFETKIFSWWSFTPSSYYFYQFLLSGSTENQLELMANDLEVLPTEFRESYIRKVFPIDYSYSFYNYQKDSEKKEPLNFDKNSWKRALARKAIYNRNELLMATGLNLFSRMHLYDEDLEIAEDLLRRKHKELRTSLIQLLIKLPADRLRNSATNLVTAKSIDQRLGGLEMLTLLHDENRQSNFVEDQIRIYNERPKITKNEQVYLDKFSDNAEEFNYGNGFGAIDYDNLTPLYIPQSRFEKKTSFFDKLGITTSESAGFKFKEFIDANKIIKEVNKLIAIVTKNKHFEYQAELYRGEIATTYIEKGIRSIKRLDEDATAEDHLQNLPLAKLWIAWYEQSTLNDFEMHAAIRYINNHNNPFGDYKELGTFSRQYYPDLSGLNLDKEDRYNSKSEAYNEILQRLYKVYVEEKTIANFKLDVMEDMIANFPDKLKLVQYQTSNYRYNKKTYNWANIILPLVPSLSINHLELLTEEQVHKYWSFYMYLVAQDIEYPNATTDVSVITKQFSRPGIVPFPSMPVTLRLYKKGLINDDDLCLQALHSRQLMSLMDGGYNSRINYKWIEKDSVPKHVFAALKSNLLETELERGDIETTATGYMNGIHRVEGVDYVFRILERLGKENFERGYSYYGESKKTIFSSMLKKSLFKDTESYADFVARADASKVTKKRLIELACYATQWTGVIGEYLGLEKLEDAVWWFQAHASDRMNSEQETIISRYSNIPKSDFALGAIDVDWFNRVYKTIGKANWKLLHDAAKYISDGNGHRQVKLYSSVMLGEVKITETLKKIKDKRDKDYVRALGLIPLSKTIPEKDLLKRYNLLQDFLKESKQFGAQRQESEAIAVEIGLDNLSRNAGYQDRVRFSWAMEAKATQKIMENSKISIEETEIELVINNLGKTDIKVTKAGKSLKNIPAKLSKDKQVIALKENKTYLSRQYSRTRLSLENAMVNEDEFTALEIHNMMQHPIVKVMLSKLVMYVPEKEISGFYNESVLTDATGKTHQLEENDLLVIAHASHLYKAVEWDMYQKYLFAERLTQPFKQVFRELYLVTDDEREHSNRSERYQGHQIQPKKTIALLRSRGWTVSMEEGLQKVYHKKGFIATMYAMADWYSPSEAEAPTIEDICFHSVDTYQRIPLTEIPSVIFSEIMRDIDLVVSVAHVGGVDPEASHSTMQMRAALAEESARLFKLKNITVKERFVFIKGTFGEYSIHLGSGQVSKNGLALSIIPVHSQHRGRMFLPFVDDDPKSAEIISKMKLLSEDNKIQDPTILAQINS</sequence>
<evidence type="ECO:0000313" key="4">
    <source>
        <dbReference type="EMBL" id="MDN3619631.1"/>
    </source>
</evidence>
<feature type="domain" description="DUF7737" evidence="3">
    <location>
        <begin position="1566"/>
        <end position="1666"/>
    </location>
</feature>